<evidence type="ECO:0000259" key="3">
    <source>
        <dbReference type="PROSITE" id="PS50110"/>
    </source>
</evidence>
<dbReference type="InterPro" id="IPR001789">
    <property type="entry name" value="Sig_transdc_resp-reg_receiver"/>
</dbReference>
<feature type="modified residue" description="4-aspartylphosphate" evidence="2">
    <location>
        <position position="55"/>
    </location>
</feature>
<evidence type="ECO:0000313" key="6">
    <source>
        <dbReference type="Proteomes" id="UP000199072"/>
    </source>
</evidence>
<dbReference type="STRING" id="1391627.SAMN05216464_102561"/>
<evidence type="ECO:0000256" key="2">
    <source>
        <dbReference type="PROSITE-ProRule" id="PRU00169"/>
    </source>
</evidence>
<dbReference type="PANTHER" id="PTHR44591:SF3">
    <property type="entry name" value="RESPONSE REGULATORY DOMAIN-CONTAINING PROTEIN"/>
    <property type="match status" value="1"/>
</dbReference>
<dbReference type="Proteomes" id="UP000199072">
    <property type="component" value="Unassembled WGS sequence"/>
</dbReference>
<dbReference type="RefSeq" id="WP_091146816.1">
    <property type="nucleotide sequence ID" value="NZ_FNAI01000002.1"/>
</dbReference>
<dbReference type="Gene3D" id="3.40.50.2300">
    <property type="match status" value="1"/>
</dbReference>
<organism evidence="5 6">
    <name type="scientific">Mucilaginibacter pineti</name>
    <dbReference type="NCBI Taxonomy" id="1391627"/>
    <lineage>
        <taxon>Bacteria</taxon>
        <taxon>Pseudomonadati</taxon>
        <taxon>Bacteroidota</taxon>
        <taxon>Sphingobacteriia</taxon>
        <taxon>Sphingobacteriales</taxon>
        <taxon>Sphingobacteriaceae</taxon>
        <taxon>Mucilaginibacter</taxon>
    </lineage>
</organism>
<sequence>MEKVKVLIVEDELIIAESLKIMLENMGYEVPAIFISGKTTLENFKPGFADIIIMDIHLAENTNGIDTSIEIRKISTAPIIYITDDRDEYTRKKAIYESNTVQYITKPFTKLDISIAIDLALKAMKGHDLALKKNSDSSFLINESIFVKDVQGFKKIMITDIMFLKADGSYCKLFHRGRKKGNETVMEEIMFSENLSYLEEKLLFAKNLVRIHRSFIINIHNVKKIQENRLWIEDVEIPVGKTYKNEIRDRFRFI</sequence>
<reference evidence="5 6" key="1">
    <citation type="submission" date="2016-10" db="EMBL/GenBank/DDBJ databases">
        <authorList>
            <person name="de Groot N.N."/>
        </authorList>
    </citation>
    <scope>NUCLEOTIDE SEQUENCE [LARGE SCALE GENOMIC DNA]</scope>
    <source>
        <strain evidence="5 6">47C3B</strain>
    </source>
</reference>
<evidence type="ECO:0000259" key="4">
    <source>
        <dbReference type="PROSITE" id="PS50930"/>
    </source>
</evidence>
<keyword evidence="1 2" id="KW-0597">Phosphoprotein</keyword>
<dbReference type="SUPFAM" id="SSF52172">
    <property type="entry name" value="CheY-like"/>
    <property type="match status" value="1"/>
</dbReference>
<dbReference type="OrthoDB" id="1646880at2"/>
<dbReference type="PANTHER" id="PTHR44591">
    <property type="entry name" value="STRESS RESPONSE REGULATOR PROTEIN 1"/>
    <property type="match status" value="1"/>
</dbReference>
<dbReference type="GO" id="GO:0000160">
    <property type="term" value="P:phosphorelay signal transduction system"/>
    <property type="evidence" value="ECO:0007669"/>
    <property type="project" value="InterPro"/>
</dbReference>
<feature type="domain" description="HTH LytTR-type" evidence="4">
    <location>
        <begin position="187"/>
        <end position="253"/>
    </location>
</feature>
<feature type="domain" description="Response regulatory" evidence="3">
    <location>
        <begin position="5"/>
        <end position="121"/>
    </location>
</feature>
<dbReference type="PROSITE" id="PS50930">
    <property type="entry name" value="HTH_LYTTR"/>
    <property type="match status" value="1"/>
</dbReference>
<dbReference type="Gene3D" id="2.40.50.1020">
    <property type="entry name" value="LytTr DNA-binding domain"/>
    <property type="match status" value="1"/>
</dbReference>
<dbReference type="GO" id="GO:0003677">
    <property type="term" value="F:DNA binding"/>
    <property type="evidence" value="ECO:0007669"/>
    <property type="project" value="InterPro"/>
</dbReference>
<accession>A0A1G6XM35</accession>
<dbReference type="InterPro" id="IPR011006">
    <property type="entry name" value="CheY-like_superfamily"/>
</dbReference>
<protein>
    <submittedName>
        <fullName evidence="5">Two component transcriptional regulator, LytTR family</fullName>
    </submittedName>
</protein>
<dbReference type="SMART" id="SM00850">
    <property type="entry name" value="LytTR"/>
    <property type="match status" value="1"/>
</dbReference>
<evidence type="ECO:0000313" key="5">
    <source>
        <dbReference type="EMBL" id="SDD78387.1"/>
    </source>
</evidence>
<evidence type="ECO:0000256" key="1">
    <source>
        <dbReference type="ARBA" id="ARBA00022553"/>
    </source>
</evidence>
<name>A0A1G6XM35_9SPHI</name>
<dbReference type="InterPro" id="IPR050595">
    <property type="entry name" value="Bact_response_regulator"/>
</dbReference>
<gene>
    <name evidence="5" type="ORF">SAMN05216464_102561</name>
</gene>
<dbReference type="InterPro" id="IPR007492">
    <property type="entry name" value="LytTR_DNA-bd_dom"/>
</dbReference>
<dbReference type="EMBL" id="FNAI01000002">
    <property type="protein sequence ID" value="SDD78387.1"/>
    <property type="molecule type" value="Genomic_DNA"/>
</dbReference>
<dbReference type="SMART" id="SM00448">
    <property type="entry name" value="REC"/>
    <property type="match status" value="1"/>
</dbReference>
<dbReference type="Pfam" id="PF00072">
    <property type="entry name" value="Response_reg"/>
    <property type="match status" value="1"/>
</dbReference>
<dbReference type="AlphaFoldDB" id="A0A1G6XM35"/>
<keyword evidence="6" id="KW-1185">Reference proteome</keyword>
<dbReference type="Pfam" id="PF04397">
    <property type="entry name" value="LytTR"/>
    <property type="match status" value="1"/>
</dbReference>
<proteinExistence type="predicted"/>
<dbReference type="PROSITE" id="PS50110">
    <property type="entry name" value="RESPONSE_REGULATORY"/>
    <property type="match status" value="1"/>
</dbReference>